<comment type="caution">
    <text evidence="1">The sequence shown here is derived from an EMBL/GenBank/DDBJ whole genome shotgun (WGS) entry which is preliminary data.</text>
</comment>
<organism evidence="1 2">
    <name type="scientific">Hibiscus trionum</name>
    <name type="common">Flower of an hour</name>
    <dbReference type="NCBI Taxonomy" id="183268"/>
    <lineage>
        <taxon>Eukaryota</taxon>
        <taxon>Viridiplantae</taxon>
        <taxon>Streptophyta</taxon>
        <taxon>Embryophyta</taxon>
        <taxon>Tracheophyta</taxon>
        <taxon>Spermatophyta</taxon>
        <taxon>Magnoliopsida</taxon>
        <taxon>eudicotyledons</taxon>
        <taxon>Gunneridae</taxon>
        <taxon>Pentapetalae</taxon>
        <taxon>rosids</taxon>
        <taxon>malvids</taxon>
        <taxon>Malvales</taxon>
        <taxon>Malvaceae</taxon>
        <taxon>Malvoideae</taxon>
        <taxon>Hibiscus</taxon>
    </lineage>
</organism>
<evidence type="ECO:0000313" key="2">
    <source>
        <dbReference type="Proteomes" id="UP001165190"/>
    </source>
</evidence>
<keyword evidence="2" id="KW-1185">Reference proteome</keyword>
<dbReference type="EMBL" id="BSYR01000048">
    <property type="protein sequence ID" value="GMJ07693.1"/>
    <property type="molecule type" value="Genomic_DNA"/>
</dbReference>
<protein>
    <submittedName>
        <fullName evidence="1">Uncharacterized protein</fullName>
    </submittedName>
</protein>
<sequence length="87" mass="10062">MADDPLFAQGQRSYQIGFIKPSSVEVEFSAGHLRSPGLKRRRVAGKSFPEENQLSIFIHFSRRSYSLQVYCNIPKPEDNILLQHQWL</sequence>
<reference evidence="1" key="1">
    <citation type="submission" date="2023-05" db="EMBL/GenBank/DDBJ databases">
        <title>Genome and transcriptome analyses reveal genes involved in the formation of fine ridges on petal epidermal cells in Hibiscus trionum.</title>
        <authorList>
            <person name="Koshimizu S."/>
            <person name="Masuda S."/>
            <person name="Ishii T."/>
            <person name="Shirasu K."/>
            <person name="Hoshino A."/>
            <person name="Arita M."/>
        </authorList>
    </citation>
    <scope>NUCLEOTIDE SEQUENCE</scope>
    <source>
        <strain evidence="1">Hamamatsu line</strain>
    </source>
</reference>
<accession>A0A9W7J7D4</accession>
<dbReference type="AlphaFoldDB" id="A0A9W7J7D4"/>
<gene>
    <name evidence="1" type="ORF">HRI_004438500</name>
</gene>
<evidence type="ECO:0000313" key="1">
    <source>
        <dbReference type="EMBL" id="GMJ07693.1"/>
    </source>
</evidence>
<proteinExistence type="predicted"/>
<dbReference type="Proteomes" id="UP001165190">
    <property type="component" value="Unassembled WGS sequence"/>
</dbReference>
<name>A0A9W7J7D4_HIBTR</name>